<dbReference type="Proteomes" id="UP000017590">
    <property type="component" value="Chromosome"/>
</dbReference>
<sequence>MFKTIGKISIPQNAKYIFKIWTFNCKDSICAKVYSRKDKKYVNADMLKNLSSCIDILNEYKDLKIVGVQSKDVNHISNRYRHGNFNNLFRDFSLI</sequence>
<reference evidence="2" key="1">
    <citation type="journal article" date="2014" name="Biotechnol. Biofuels">
        <title>Comparison of single-molecule sequencing and hybrid approaches for finishing the genome of Clostridium autoethanogenum and analysis of CRISPR systems in industrial relevant Clostridia.</title>
        <authorList>
            <person name="Brown S.D."/>
            <person name="Nagaraju S."/>
            <person name="Utturkar S."/>
            <person name="De Tissera S."/>
            <person name="Segovia S."/>
            <person name="Mitchell W."/>
            <person name="Land M.L."/>
            <person name="Dassanayake A."/>
            <person name="Kopke M."/>
        </authorList>
    </citation>
    <scope>NUCLEOTIDE SEQUENCE [LARGE SCALE GENOMIC DNA]</scope>
    <source>
        <strain evidence="2">DSM 10061</strain>
    </source>
</reference>
<evidence type="ECO:0000313" key="1">
    <source>
        <dbReference type="EMBL" id="URS74446.1"/>
    </source>
</evidence>
<dbReference type="RefSeq" id="WP_013238069.1">
    <property type="nucleotide sequence ID" value="NC_022592.1"/>
</dbReference>
<name>A0ABY4TPX2_9CLOT</name>
<gene>
    <name evidence="1" type="ORF">CAETHG_05015</name>
</gene>
<accession>A0ABY4TPX2</accession>
<keyword evidence="2" id="KW-1185">Reference proteome</keyword>
<dbReference type="EMBL" id="CP006763">
    <property type="protein sequence ID" value="URS74446.1"/>
    <property type="molecule type" value="Genomic_DNA"/>
</dbReference>
<proteinExistence type="predicted"/>
<evidence type="ECO:0000313" key="2">
    <source>
        <dbReference type="Proteomes" id="UP000017590"/>
    </source>
</evidence>
<organism evidence="1 2">
    <name type="scientific">Clostridium autoethanogenum DSM 10061</name>
    <dbReference type="NCBI Taxonomy" id="1341692"/>
    <lineage>
        <taxon>Bacteria</taxon>
        <taxon>Bacillati</taxon>
        <taxon>Bacillota</taxon>
        <taxon>Clostridia</taxon>
        <taxon>Eubacteriales</taxon>
        <taxon>Clostridiaceae</taxon>
        <taxon>Clostridium</taxon>
    </lineage>
</organism>
<protein>
    <submittedName>
        <fullName evidence="1">Uncharacterized protein</fullName>
    </submittedName>
</protein>